<dbReference type="Proteomes" id="UP000554235">
    <property type="component" value="Unassembled WGS sequence"/>
</dbReference>
<dbReference type="AlphaFoldDB" id="A0A8H4PE33"/>
<dbReference type="OrthoDB" id="1262810at2759"/>
<keyword evidence="3" id="KW-1185">Reference proteome</keyword>
<comment type="caution">
    <text evidence="2">The sequence shown here is derived from an EMBL/GenBank/DDBJ whole genome shotgun (WGS) entry which is preliminary data.</text>
</comment>
<proteinExistence type="predicted"/>
<gene>
    <name evidence="2" type="ORF">FALBO_5630</name>
</gene>
<evidence type="ECO:0000256" key="1">
    <source>
        <dbReference type="SAM" id="MobiDB-lite"/>
    </source>
</evidence>
<accession>A0A8H4PE33</accession>
<feature type="region of interest" description="Disordered" evidence="1">
    <location>
        <begin position="685"/>
        <end position="753"/>
    </location>
</feature>
<name>A0A8H4PE33_9HYPO</name>
<reference evidence="2 3" key="1">
    <citation type="submission" date="2020-01" db="EMBL/GenBank/DDBJ databases">
        <title>Identification and distribution of gene clusters putatively required for synthesis of sphingolipid metabolism inhibitors in phylogenetically diverse species of the filamentous fungus Fusarium.</title>
        <authorList>
            <person name="Kim H.-S."/>
            <person name="Busman M."/>
            <person name="Brown D.W."/>
            <person name="Divon H."/>
            <person name="Uhlig S."/>
            <person name="Proctor R.H."/>
        </authorList>
    </citation>
    <scope>NUCLEOTIDE SEQUENCE [LARGE SCALE GENOMIC DNA]</scope>
    <source>
        <strain evidence="2 3">NRRL 20459</strain>
    </source>
</reference>
<evidence type="ECO:0000313" key="3">
    <source>
        <dbReference type="Proteomes" id="UP000554235"/>
    </source>
</evidence>
<organism evidence="2 3">
    <name type="scientific">Fusarium albosuccineum</name>
    <dbReference type="NCBI Taxonomy" id="1237068"/>
    <lineage>
        <taxon>Eukaryota</taxon>
        <taxon>Fungi</taxon>
        <taxon>Dikarya</taxon>
        <taxon>Ascomycota</taxon>
        <taxon>Pezizomycotina</taxon>
        <taxon>Sordariomycetes</taxon>
        <taxon>Hypocreomycetidae</taxon>
        <taxon>Hypocreales</taxon>
        <taxon>Nectriaceae</taxon>
        <taxon>Fusarium</taxon>
        <taxon>Fusarium decemcellulare species complex</taxon>
    </lineage>
</organism>
<protein>
    <submittedName>
        <fullName evidence="2">Uncharacterized protein</fullName>
    </submittedName>
</protein>
<dbReference type="EMBL" id="JAADYS010000739">
    <property type="protein sequence ID" value="KAF4467493.1"/>
    <property type="molecule type" value="Genomic_DNA"/>
</dbReference>
<feature type="compositionally biased region" description="Basic and acidic residues" evidence="1">
    <location>
        <begin position="738"/>
        <end position="749"/>
    </location>
</feature>
<sequence>MSVSLATDQDRTWGDLKQHLDSMLRGDRGDTAASTKYGGYGPAEPRLFEFSDRGRTLSPKCVEISKQHPEEFLNYLQQAWKRDKIYAKENPDSMLDLKALRVLCQDGKFRPLGSSYIPLPKLVYLRSRYMLEGEPFPFLRLNPPLKPDGGFGPWRCLRAFAKYHDDLDFFLEMLIRVRRQKGPTVEFPRRILELYLRIQAEIEDSKDPEACNQQVRDVFEKEQLVYIHPIWRPPSECLMDDLCEMSSTLSKSALFPVPKDWDASKSELASLREFYSVTLGVRNASFRTVLEVLEKRDFDAPLDPSDLWLTDDLYRALDKLRHELSPEDCAELKSAFAEKPIIGVAPGDAVIWVNASDCTWAPKLDSPEVNDISKFYPELKEFFTYFLGVKQNDAGLVFDSLISVATLSPGCSRDDTARGLLVKLSEKIPEYGNVFDKKRFLRSPVFPVLTPDGDVLLCASTMEFSIADRKYLKDAFTGKLNLLDFDPKTVWMLHNLLVWAGLETRYLSQKVEETIPPEEDFKSIELGGEISDKAGQLLRIAVHFRSPRTTNPKATAWLQEVLEHAQVRLVFGLPSKLVYRSEYAEIAAENPMGGLDIKDTVGLVIYVDDENWELLKQTALPRRLLEWMMTDPDTKVTEEVTEQAVSLVRSVLNVSRGRDHIIPKMLDAEGIVDIEALKASPYWRVNSQPSPEPGPSKPRYFPPAKTLDDDEPAPTPAPGPAYSPVKESTRQKLPTSKRGLERRDSEKQSWEPQFVAEEATLLNFSDSEEQVYSI</sequence>
<evidence type="ECO:0000313" key="2">
    <source>
        <dbReference type="EMBL" id="KAF4467493.1"/>
    </source>
</evidence>